<evidence type="ECO:0000313" key="2">
    <source>
        <dbReference type="Proteomes" id="UP000595512"/>
    </source>
</evidence>
<sequence length="133" mass="15917">MHQRSSRNGWSMGWTNFLLNHYSENELKQKFKTFEEAILKVADWKKDLKRKFSYEINYDKTMYTQACDKYINTINIELNYESANTFYSEITKYEQLEIVKDDYWHVEVSGENAKEIVQNIINEYRLSCAILAG</sequence>
<accession>A0AB37HL74</accession>
<gene>
    <name evidence="1" type="ORF">JGZ69_00075</name>
</gene>
<dbReference type="EMBL" id="CP066701">
    <property type="protein sequence ID" value="QQX25468.1"/>
    <property type="molecule type" value="Genomic_DNA"/>
</dbReference>
<organism evidence="1 2">
    <name type="scientific">Heyndrickxia sporothermodurans</name>
    <dbReference type="NCBI Taxonomy" id="46224"/>
    <lineage>
        <taxon>Bacteria</taxon>
        <taxon>Bacillati</taxon>
        <taxon>Bacillota</taxon>
        <taxon>Bacilli</taxon>
        <taxon>Bacillales</taxon>
        <taxon>Bacillaceae</taxon>
        <taxon>Heyndrickxia</taxon>
    </lineage>
</organism>
<protein>
    <submittedName>
        <fullName evidence="1">Uncharacterized protein</fullName>
    </submittedName>
</protein>
<reference evidence="1 2" key="1">
    <citation type="submission" date="2020-12" db="EMBL/GenBank/DDBJ databases">
        <title>Taxonomic evaluation of the Bacillus sporothermodurans group of bacteria based on whole genome sequences.</title>
        <authorList>
            <person name="Fiedler G."/>
            <person name="Herbstmann A.-D."/>
            <person name="Doll E."/>
            <person name="Wenning M."/>
            <person name="Brinks E."/>
            <person name="Kabisch J."/>
            <person name="Breitenwieser F."/>
            <person name="Lappann M."/>
            <person name="Boehnlein C."/>
            <person name="Franz C."/>
        </authorList>
    </citation>
    <scope>NUCLEOTIDE SEQUENCE [LARGE SCALE GENOMIC DNA]</scope>
    <source>
        <strain evidence="1 2">DSM 10599</strain>
    </source>
</reference>
<dbReference type="AlphaFoldDB" id="A0AB37HL74"/>
<dbReference type="Proteomes" id="UP000595512">
    <property type="component" value="Chromosome"/>
</dbReference>
<evidence type="ECO:0000313" key="1">
    <source>
        <dbReference type="EMBL" id="QQX25468.1"/>
    </source>
</evidence>
<dbReference type="KEGG" id="hspo:JGZ69_00075"/>
<proteinExistence type="predicted"/>
<name>A0AB37HL74_9BACI</name>